<dbReference type="SUPFAM" id="SSF49899">
    <property type="entry name" value="Concanavalin A-like lectins/glucanases"/>
    <property type="match status" value="1"/>
</dbReference>
<comment type="cofactor">
    <cofactor evidence="1">
        <name>Ca(2+)</name>
        <dbReference type="ChEBI" id="CHEBI:29108"/>
    </cofactor>
</comment>
<name>A0A913YFD1_EXADI</name>
<feature type="domain" description="Pentraxin (PTX)" evidence="7">
    <location>
        <begin position="1"/>
        <end position="113"/>
    </location>
</feature>
<protein>
    <recommendedName>
        <fullName evidence="7">Pentraxin (PTX) domain-containing protein</fullName>
    </recommendedName>
</protein>
<keyword evidence="9" id="KW-1185">Reference proteome</keyword>
<evidence type="ECO:0000256" key="4">
    <source>
        <dbReference type="ARBA" id="ARBA00023157"/>
    </source>
</evidence>
<dbReference type="OrthoDB" id="5978051at2759"/>
<evidence type="ECO:0000313" key="8">
    <source>
        <dbReference type="EnsemblMetazoa" id="XP_028513759.1"/>
    </source>
</evidence>
<dbReference type="EnsemblMetazoa" id="XM_028657958.1">
    <property type="protein sequence ID" value="XP_028513759.1"/>
    <property type="gene ID" value="LOC114574678"/>
</dbReference>
<dbReference type="InterPro" id="IPR051360">
    <property type="entry name" value="Neuronal_Pentraxin_Related"/>
</dbReference>
<dbReference type="OMA" id="HIALTWD"/>
<dbReference type="Gene3D" id="2.60.120.200">
    <property type="match status" value="1"/>
</dbReference>
<evidence type="ECO:0000256" key="1">
    <source>
        <dbReference type="ARBA" id="ARBA00001913"/>
    </source>
</evidence>
<evidence type="ECO:0000256" key="6">
    <source>
        <dbReference type="PROSITE-ProRule" id="PRU01172"/>
    </source>
</evidence>
<evidence type="ECO:0000256" key="5">
    <source>
        <dbReference type="ARBA" id="ARBA00023180"/>
    </source>
</evidence>
<dbReference type="GeneID" id="114574678"/>
<dbReference type="PANTHER" id="PTHR19277">
    <property type="entry name" value="PENTRAXIN"/>
    <property type="match status" value="1"/>
</dbReference>
<dbReference type="GO" id="GO:0046872">
    <property type="term" value="F:metal ion binding"/>
    <property type="evidence" value="ECO:0007669"/>
    <property type="project" value="UniProtKB-KW"/>
</dbReference>
<dbReference type="InterPro" id="IPR013320">
    <property type="entry name" value="ConA-like_dom_sf"/>
</dbReference>
<dbReference type="Proteomes" id="UP000887567">
    <property type="component" value="Unplaced"/>
</dbReference>
<proteinExistence type="predicted"/>
<reference evidence="8" key="1">
    <citation type="submission" date="2022-11" db="UniProtKB">
        <authorList>
            <consortium name="EnsemblMetazoa"/>
        </authorList>
    </citation>
    <scope>IDENTIFICATION</scope>
</reference>
<keyword evidence="3" id="KW-0106">Calcium</keyword>
<keyword evidence="2" id="KW-0479">Metal-binding</keyword>
<dbReference type="AlphaFoldDB" id="A0A913YFD1"/>
<comment type="caution">
    <text evidence="6">Lacks conserved residue(s) required for the propagation of feature annotation.</text>
</comment>
<dbReference type="InterPro" id="IPR001759">
    <property type="entry name" value="PTX_dom"/>
</dbReference>
<keyword evidence="5" id="KW-0325">Glycoprotein</keyword>
<dbReference type="PRINTS" id="PR00895">
    <property type="entry name" value="PENTAXIN"/>
</dbReference>
<dbReference type="PROSITE" id="PS51828">
    <property type="entry name" value="PTX_2"/>
    <property type="match status" value="1"/>
</dbReference>
<organism evidence="8 9">
    <name type="scientific">Exaiptasia diaphana</name>
    <name type="common">Tropical sea anemone</name>
    <name type="synonym">Aiptasia pulchella</name>
    <dbReference type="NCBI Taxonomy" id="2652724"/>
    <lineage>
        <taxon>Eukaryota</taxon>
        <taxon>Metazoa</taxon>
        <taxon>Cnidaria</taxon>
        <taxon>Anthozoa</taxon>
        <taxon>Hexacorallia</taxon>
        <taxon>Actiniaria</taxon>
        <taxon>Aiptasiidae</taxon>
        <taxon>Exaiptasia</taxon>
    </lineage>
</organism>
<evidence type="ECO:0000256" key="3">
    <source>
        <dbReference type="ARBA" id="ARBA00022837"/>
    </source>
</evidence>
<dbReference type="PANTHER" id="PTHR19277:SF161">
    <property type="entry name" value="LAMININ G DOMAIN-CONTAINING PROTEIN"/>
    <property type="match status" value="1"/>
</dbReference>
<dbReference type="Pfam" id="PF00354">
    <property type="entry name" value="Pentaxin"/>
    <property type="match status" value="1"/>
</dbReference>
<evidence type="ECO:0000256" key="2">
    <source>
        <dbReference type="ARBA" id="ARBA00022723"/>
    </source>
</evidence>
<evidence type="ECO:0000259" key="7">
    <source>
        <dbReference type="PROSITE" id="PS51828"/>
    </source>
</evidence>
<sequence length="113" mass="12147">MTWDSSNNGQLFVYVDGVQSGAKNVAAGQTIPSGVLYLGQEMDAYNGAFSDGDALQGQLTNVQMWSRVLSEAEVSSLASNRCAHPLVGNLIQWSKLLDKRSGQVTINNEPCQP</sequence>
<dbReference type="KEGG" id="epa:114574678"/>
<dbReference type="RefSeq" id="XP_028513759.1">
    <property type="nucleotide sequence ID" value="XM_028657958.1"/>
</dbReference>
<evidence type="ECO:0000313" key="9">
    <source>
        <dbReference type="Proteomes" id="UP000887567"/>
    </source>
</evidence>
<keyword evidence="4" id="KW-1015">Disulfide bond</keyword>
<accession>A0A913YFD1</accession>